<keyword evidence="3" id="KW-0804">Transcription</keyword>
<evidence type="ECO:0000256" key="5">
    <source>
        <dbReference type="SAM" id="MobiDB-lite"/>
    </source>
</evidence>
<proteinExistence type="predicted"/>
<organism evidence="7 8">
    <name type="scientific">Brevibacterium linens</name>
    <dbReference type="NCBI Taxonomy" id="1703"/>
    <lineage>
        <taxon>Bacteria</taxon>
        <taxon>Bacillati</taxon>
        <taxon>Actinomycetota</taxon>
        <taxon>Actinomycetes</taxon>
        <taxon>Micrococcales</taxon>
        <taxon>Brevibacteriaceae</taxon>
        <taxon>Brevibacterium</taxon>
    </lineage>
</organism>
<feature type="DNA-binding region" description="H-T-H motif" evidence="4">
    <location>
        <begin position="29"/>
        <end position="48"/>
    </location>
</feature>
<dbReference type="InterPro" id="IPR001647">
    <property type="entry name" value="HTH_TetR"/>
</dbReference>
<evidence type="ECO:0000259" key="6">
    <source>
        <dbReference type="PROSITE" id="PS50977"/>
    </source>
</evidence>
<keyword evidence="8" id="KW-1185">Reference proteome</keyword>
<dbReference type="PANTHER" id="PTHR30055:SF234">
    <property type="entry name" value="HTH-TYPE TRANSCRIPTIONAL REGULATOR BETI"/>
    <property type="match status" value="1"/>
</dbReference>
<name>A0A0B9ANE4_BRELN</name>
<dbReference type="PATRIC" id="fig|1703.6.peg.2880"/>
<gene>
    <name evidence="7" type="ORF">AE0388_2932</name>
</gene>
<comment type="caution">
    <text evidence="7">The sequence shown here is derived from an EMBL/GenBank/DDBJ whole genome shotgun (WGS) entry which is preliminary data.</text>
</comment>
<evidence type="ECO:0000313" key="8">
    <source>
        <dbReference type="Proteomes" id="UP000031488"/>
    </source>
</evidence>
<feature type="domain" description="HTH tetR-type" evidence="6">
    <location>
        <begin position="8"/>
        <end position="66"/>
    </location>
</feature>
<evidence type="ECO:0000256" key="1">
    <source>
        <dbReference type="ARBA" id="ARBA00023015"/>
    </source>
</evidence>
<evidence type="ECO:0000256" key="3">
    <source>
        <dbReference type="ARBA" id="ARBA00023163"/>
    </source>
</evidence>
<dbReference type="RefSeq" id="WP_235355248.1">
    <property type="nucleotide sequence ID" value="NZ_CP014869.1"/>
</dbReference>
<feature type="region of interest" description="Disordered" evidence="5">
    <location>
        <begin position="124"/>
        <end position="143"/>
    </location>
</feature>
<dbReference type="Gene3D" id="1.10.357.10">
    <property type="entry name" value="Tetracycline Repressor, domain 2"/>
    <property type="match status" value="1"/>
</dbReference>
<evidence type="ECO:0000256" key="4">
    <source>
        <dbReference type="PROSITE-ProRule" id="PRU00335"/>
    </source>
</evidence>
<dbReference type="GO" id="GO:0003700">
    <property type="term" value="F:DNA-binding transcription factor activity"/>
    <property type="evidence" value="ECO:0007669"/>
    <property type="project" value="TreeGrafter"/>
</dbReference>
<reference evidence="7 8" key="1">
    <citation type="submission" date="2014-11" db="EMBL/GenBank/DDBJ databases">
        <title>Draft Genome Sequence of Brevibacterium linens AE038-8.</title>
        <authorList>
            <person name="Maizel D."/>
            <person name="Utturkar S.M."/>
            <person name="Brown S.D."/>
            <person name="Ferrero M."/>
            <person name="Rosen B.P."/>
        </authorList>
    </citation>
    <scope>NUCLEOTIDE SEQUENCE [LARGE SCALE GENOMIC DNA]</scope>
    <source>
        <strain evidence="7 8">AE038-8</strain>
    </source>
</reference>
<dbReference type="EMBL" id="JTJZ01000022">
    <property type="protein sequence ID" value="KHS50860.1"/>
    <property type="molecule type" value="Genomic_DNA"/>
</dbReference>
<evidence type="ECO:0000256" key="2">
    <source>
        <dbReference type="ARBA" id="ARBA00023125"/>
    </source>
</evidence>
<keyword evidence="2 4" id="KW-0238">DNA-binding</keyword>
<dbReference type="InterPro" id="IPR050109">
    <property type="entry name" value="HTH-type_TetR-like_transc_reg"/>
</dbReference>
<dbReference type="PANTHER" id="PTHR30055">
    <property type="entry name" value="HTH-TYPE TRANSCRIPTIONAL REGULATOR RUTR"/>
    <property type="match status" value="1"/>
</dbReference>
<dbReference type="Pfam" id="PF00440">
    <property type="entry name" value="TetR_N"/>
    <property type="match status" value="1"/>
</dbReference>
<dbReference type="PROSITE" id="PS50977">
    <property type="entry name" value="HTH_TETR_2"/>
    <property type="match status" value="1"/>
</dbReference>
<dbReference type="STRING" id="1703.BLSMQ_0111"/>
<evidence type="ECO:0000313" key="7">
    <source>
        <dbReference type="EMBL" id="KHS50860.1"/>
    </source>
</evidence>
<keyword evidence="1" id="KW-0805">Transcription regulation</keyword>
<dbReference type="SUPFAM" id="SSF46689">
    <property type="entry name" value="Homeodomain-like"/>
    <property type="match status" value="1"/>
</dbReference>
<dbReference type="InterPro" id="IPR009057">
    <property type="entry name" value="Homeodomain-like_sf"/>
</dbReference>
<accession>A0A0B9ANE4</accession>
<dbReference type="Proteomes" id="UP000031488">
    <property type="component" value="Unassembled WGS sequence"/>
</dbReference>
<protein>
    <submittedName>
        <fullName evidence="7">Regulatory protein TetR</fullName>
    </submittedName>
</protein>
<sequence>MPVQGMRRLGREALVSETLTHLAANPQASMIELSQSIGVGRTTLYRHFGDREALVGAAARLGARRFGEAVMKARPGEGTGLAALERICAELFTLPDVLTLLFADNPIITDESFAEAAAESRADAGVAAGTESSTRAESADAEDDPLEAVIARGQADDSIDEGVPIGWAAAFVYLTIGSGHLYSVSVGVDDPTARAQSLELTIRAVRKTLASSGAER</sequence>
<dbReference type="GO" id="GO:0000976">
    <property type="term" value="F:transcription cis-regulatory region binding"/>
    <property type="evidence" value="ECO:0007669"/>
    <property type="project" value="TreeGrafter"/>
</dbReference>
<dbReference type="AlphaFoldDB" id="A0A0B9ANE4"/>